<dbReference type="PROSITE" id="PS50878">
    <property type="entry name" value="RT_POL"/>
    <property type="match status" value="1"/>
</dbReference>
<evidence type="ECO:0000313" key="3">
    <source>
        <dbReference type="Proteomes" id="UP000187429"/>
    </source>
</evidence>
<evidence type="ECO:0000313" key="2">
    <source>
        <dbReference type="EMBL" id="OMJ07819.1"/>
    </source>
</evidence>
<protein>
    <recommendedName>
        <fullName evidence="1">Reverse transcriptase domain-containing protein</fullName>
    </recommendedName>
</protein>
<dbReference type="Pfam" id="PF00078">
    <property type="entry name" value="RVT_1"/>
    <property type="match status" value="1"/>
</dbReference>
<dbReference type="InterPro" id="IPR000477">
    <property type="entry name" value="RT_dom"/>
</dbReference>
<organism evidence="2 3">
    <name type="scientific">Smittium culicis</name>
    <dbReference type="NCBI Taxonomy" id="133412"/>
    <lineage>
        <taxon>Eukaryota</taxon>
        <taxon>Fungi</taxon>
        <taxon>Fungi incertae sedis</taxon>
        <taxon>Zoopagomycota</taxon>
        <taxon>Kickxellomycotina</taxon>
        <taxon>Harpellomycetes</taxon>
        <taxon>Harpellales</taxon>
        <taxon>Legeriomycetaceae</taxon>
        <taxon>Smittium</taxon>
    </lineage>
</organism>
<dbReference type="Proteomes" id="UP000187429">
    <property type="component" value="Unassembled WGS sequence"/>
</dbReference>
<sequence>MLEKIRNEIVGINFFENKMCTLSYAEDIIIGVSNDEDVRKLVEILKKHSKASNARLNEEKTVCVKIGNSQTKVPFNLLPQNHCFEYLGVIFNSLGIDNVKNEEKILSSIKNTSKVLKL</sequence>
<dbReference type="AlphaFoldDB" id="A0A1R1WZL8"/>
<name>A0A1R1WZL8_9FUNG</name>
<dbReference type="OrthoDB" id="5595758at2759"/>
<keyword evidence="3" id="KW-1185">Reference proteome</keyword>
<comment type="caution">
    <text evidence="2">The sequence shown here is derived from an EMBL/GenBank/DDBJ whole genome shotgun (WGS) entry which is preliminary data.</text>
</comment>
<dbReference type="EMBL" id="LSSM01007559">
    <property type="protein sequence ID" value="OMJ07819.1"/>
    <property type="molecule type" value="Genomic_DNA"/>
</dbReference>
<accession>A0A1R1WZL8</accession>
<reference evidence="3" key="1">
    <citation type="submission" date="2017-01" db="EMBL/GenBank/DDBJ databases">
        <authorList>
            <person name="Wang Y."/>
            <person name="White M."/>
            <person name="Kvist S."/>
            <person name="Moncalvo J.-M."/>
        </authorList>
    </citation>
    <scope>NUCLEOTIDE SEQUENCE [LARGE SCALE GENOMIC DNA]</scope>
    <source>
        <strain evidence="3">ID-206-W2</strain>
    </source>
</reference>
<gene>
    <name evidence="2" type="ORF">AYI69_g11308</name>
</gene>
<evidence type="ECO:0000259" key="1">
    <source>
        <dbReference type="PROSITE" id="PS50878"/>
    </source>
</evidence>
<proteinExistence type="predicted"/>
<feature type="domain" description="Reverse transcriptase" evidence="1">
    <location>
        <begin position="1"/>
        <end position="91"/>
    </location>
</feature>